<reference evidence="1" key="2">
    <citation type="journal article" date="2015" name="Fish Shellfish Immunol.">
        <title>Early steps in the European eel (Anguilla anguilla)-Vibrio vulnificus interaction in the gills: Role of the RtxA13 toxin.</title>
        <authorList>
            <person name="Callol A."/>
            <person name="Pajuelo D."/>
            <person name="Ebbesson L."/>
            <person name="Teles M."/>
            <person name="MacKenzie S."/>
            <person name="Amaro C."/>
        </authorList>
    </citation>
    <scope>NUCLEOTIDE SEQUENCE</scope>
</reference>
<name>A0A0E9P594_ANGAN</name>
<evidence type="ECO:0000313" key="1">
    <source>
        <dbReference type="EMBL" id="JAG99528.1"/>
    </source>
</evidence>
<organism evidence="1">
    <name type="scientific">Anguilla anguilla</name>
    <name type="common">European freshwater eel</name>
    <name type="synonym">Muraena anguilla</name>
    <dbReference type="NCBI Taxonomy" id="7936"/>
    <lineage>
        <taxon>Eukaryota</taxon>
        <taxon>Metazoa</taxon>
        <taxon>Chordata</taxon>
        <taxon>Craniata</taxon>
        <taxon>Vertebrata</taxon>
        <taxon>Euteleostomi</taxon>
        <taxon>Actinopterygii</taxon>
        <taxon>Neopterygii</taxon>
        <taxon>Teleostei</taxon>
        <taxon>Anguilliformes</taxon>
        <taxon>Anguillidae</taxon>
        <taxon>Anguilla</taxon>
    </lineage>
</organism>
<sequence length="21" mass="2206">MVAAKENEKVLGVVSTLGSSW</sequence>
<dbReference type="AlphaFoldDB" id="A0A0E9P594"/>
<proteinExistence type="predicted"/>
<reference evidence="1" key="1">
    <citation type="submission" date="2014-11" db="EMBL/GenBank/DDBJ databases">
        <authorList>
            <person name="Amaro Gonzalez C."/>
        </authorList>
    </citation>
    <scope>NUCLEOTIDE SEQUENCE</scope>
</reference>
<dbReference type="EMBL" id="GBXM01109048">
    <property type="protein sequence ID" value="JAG99528.1"/>
    <property type="molecule type" value="Transcribed_RNA"/>
</dbReference>
<protein>
    <submittedName>
        <fullName evidence="1">Uncharacterized protein</fullName>
    </submittedName>
</protein>
<accession>A0A0E9P594</accession>